<evidence type="ECO:0000256" key="13">
    <source>
        <dbReference type="ARBA" id="ARBA00022723"/>
    </source>
</evidence>
<keyword evidence="20" id="KW-0175">Coiled coil</keyword>
<comment type="subcellular location">
    <subcellularLocation>
        <location evidence="1">Cell projection</location>
        <location evidence="1">Cilium</location>
    </subcellularLocation>
    <subcellularLocation>
        <location evidence="6">Cytoplasmic vesicle</location>
    </subcellularLocation>
    <subcellularLocation>
        <location evidence="8">Golgi apparatus</location>
    </subcellularLocation>
    <subcellularLocation>
        <location evidence="2">Mitochondrion inner membrane</location>
    </subcellularLocation>
    <subcellularLocation>
        <location evidence="9">Mitochondrion intermembrane space</location>
    </subcellularLocation>
    <subcellularLocation>
        <location evidence="3">Mitochondrion outer membrane</location>
    </subcellularLocation>
    <subcellularLocation>
        <location evidence="4">Rough endoplasmic reticulum</location>
    </subcellularLocation>
    <subcellularLocation>
        <location evidence="7">Secreted</location>
        <location evidence="7">Extracellular exosome</location>
    </subcellularLocation>
    <subcellularLocation>
        <location evidence="5">Secreted</location>
        <location evidence="5">Extracellular space</location>
        <location evidence="5">Extracellular matrix</location>
    </subcellularLocation>
</comment>
<keyword evidence="26" id="KW-0966">Cell projection</keyword>
<dbReference type="PANTHER" id="PTHR23192">
    <property type="entry name" value="OLFACTOMEDIN-RELATED"/>
    <property type="match status" value="1"/>
</dbReference>
<evidence type="ECO:0000256" key="11">
    <source>
        <dbReference type="ARBA" id="ARBA00022525"/>
    </source>
</evidence>
<evidence type="ECO:0000256" key="4">
    <source>
        <dbReference type="ARBA" id="ARBA00004427"/>
    </source>
</evidence>
<evidence type="ECO:0000256" key="21">
    <source>
        <dbReference type="ARBA" id="ARBA00023069"/>
    </source>
</evidence>
<evidence type="ECO:0000256" key="8">
    <source>
        <dbReference type="ARBA" id="ARBA00004555"/>
    </source>
</evidence>
<sequence>MTLLRPLLPLLLWACLAWPARASTVHLRRANDRSTGRCTYTFTVPSPQEASCPDPGQAGPAVQELQREQSAQRAELGALSTRLALMERLLERLQGGQGAAAPATPELQRELDALRKGKAEAEVQAARAEASYRDLLRDKATVEEEKRRLEREMESLGRSLESSSREVALLRNSQCPPSQETPVQDGQSGGKRVSKWDTDGTGYQELKSELTGFPAARLFPEASSSPKSTEDSDSGCGELVWVGEPVTLRRAENIAGKYGVWMRDPEPMAPYTLETTWRINTVGTDIRQVYEYNDQDQFMKGYPAKVHVLPRSMESTGAVVYRGSLYYQRRKSRILAKYDLRSENVRVQKELPNAGYHGQYPYSWGGYTDIDLAVDETGLWAIYSTDKAKGAIVLSKLDPNTLEVLQTWETILRKHSVANAFMICGSLYTVNSYSSPDAVVNFAYDTSTGSSRQLNIPFENRYRYNSMIDYNPTAKKIFAWDNFNMVMYDIRLSKM</sequence>
<evidence type="ECO:0000256" key="25">
    <source>
        <dbReference type="ARBA" id="ARBA00023157"/>
    </source>
</evidence>
<evidence type="ECO:0000313" key="33">
    <source>
        <dbReference type="EMBL" id="KAJ1173446.1"/>
    </source>
</evidence>
<evidence type="ECO:0000256" key="10">
    <source>
        <dbReference type="ARBA" id="ARBA00017216"/>
    </source>
</evidence>
<evidence type="ECO:0000256" key="20">
    <source>
        <dbReference type="ARBA" id="ARBA00023054"/>
    </source>
</evidence>
<keyword evidence="11" id="KW-0964">Secreted</keyword>
<evidence type="ECO:0000256" key="19">
    <source>
        <dbReference type="ARBA" id="ARBA00023034"/>
    </source>
</evidence>
<feature type="region of interest" description="Disordered" evidence="30">
    <location>
        <begin position="146"/>
        <end position="199"/>
    </location>
</feature>
<dbReference type="Pfam" id="PF02191">
    <property type="entry name" value="OLF"/>
    <property type="match status" value="1"/>
</dbReference>
<dbReference type="GO" id="GO:0005794">
    <property type="term" value="C:Golgi apparatus"/>
    <property type="evidence" value="ECO:0007669"/>
    <property type="project" value="UniProtKB-SubCell"/>
</dbReference>
<dbReference type="GO" id="GO:0005758">
    <property type="term" value="C:mitochondrial intermembrane space"/>
    <property type="evidence" value="ECO:0007669"/>
    <property type="project" value="UniProtKB-SubCell"/>
</dbReference>
<evidence type="ECO:0000256" key="23">
    <source>
        <dbReference type="ARBA" id="ARBA00023136"/>
    </source>
</evidence>
<name>A0AAV7TAJ6_PLEWA</name>
<dbReference type="SMART" id="SM00284">
    <property type="entry name" value="OLF"/>
    <property type="match status" value="1"/>
</dbReference>
<dbReference type="PANTHER" id="PTHR23192:SF33">
    <property type="entry name" value="MYOCILIN"/>
    <property type="match status" value="1"/>
</dbReference>
<dbReference type="GO" id="GO:0031410">
    <property type="term" value="C:cytoplasmic vesicle"/>
    <property type="evidence" value="ECO:0007669"/>
    <property type="project" value="UniProtKB-SubCell"/>
</dbReference>
<keyword evidence="34" id="KW-1185">Reference proteome</keyword>
<comment type="caution">
    <text evidence="33">The sequence shown here is derived from an EMBL/GenBank/DDBJ whole genome shotgun (WGS) entry which is preliminary data.</text>
</comment>
<dbReference type="PROSITE" id="PS51132">
    <property type="entry name" value="OLF"/>
    <property type="match status" value="1"/>
</dbReference>
<evidence type="ECO:0000256" key="17">
    <source>
        <dbReference type="ARBA" id="ARBA00022824"/>
    </source>
</evidence>
<keyword evidence="18" id="KW-0106">Calcium</keyword>
<feature type="signal peptide" evidence="31">
    <location>
        <begin position="1"/>
        <end position="22"/>
    </location>
</feature>
<reference evidence="33" key="1">
    <citation type="journal article" date="2022" name="bioRxiv">
        <title>Sequencing and chromosome-scale assembly of the giantPleurodeles waltlgenome.</title>
        <authorList>
            <person name="Brown T."/>
            <person name="Elewa A."/>
            <person name="Iarovenko S."/>
            <person name="Subramanian E."/>
            <person name="Araus A.J."/>
            <person name="Petzold A."/>
            <person name="Susuki M."/>
            <person name="Suzuki K.-i.T."/>
            <person name="Hayashi T."/>
            <person name="Toyoda A."/>
            <person name="Oliveira C."/>
            <person name="Osipova E."/>
            <person name="Leigh N.D."/>
            <person name="Simon A."/>
            <person name="Yun M.H."/>
        </authorList>
    </citation>
    <scope>NUCLEOTIDE SEQUENCE</scope>
    <source>
        <strain evidence="33">20211129_DDA</strain>
        <tissue evidence="33">Liver</tissue>
    </source>
</reference>
<dbReference type="Proteomes" id="UP001066276">
    <property type="component" value="Chromosome 4_1"/>
</dbReference>
<dbReference type="GO" id="GO:0005743">
    <property type="term" value="C:mitochondrial inner membrane"/>
    <property type="evidence" value="ECO:0007669"/>
    <property type="project" value="UniProtKB-SubCell"/>
</dbReference>
<keyword evidence="23" id="KW-0472">Membrane</keyword>
<keyword evidence="17" id="KW-0256">Endoplasmic reticulum</keyword>
<dbReference type="GO" id="GO:0005929">
    <property type="term" value="C:cilium"/>
    <property type="evidence" value="ECO:0007669"/>
    <property type="project" value="UniProtKB-SubCell"/>
</dbReference>
<keyword evidence="14 31" id="KW-0732">Signal</keyword>
<keyword evidence="15" id="KW-1000">Mitochondrion outer membrane</keyword>
<dbReference type="GO" id="GO:0046872">
    <property type="term" value="F:metal ion binding"/>
    <property type="evidence" value="ECO:0007669"/>
    <property type="project" value="UniProtKB-KW"/>
</dbReference>
<evidence type="ECO:0000259" key="32">
    <source>
        <dbReference type="PROSITE" id="PS51132"/>
    </source>
</evidence>
<keyword evidence="12" id="KW-0272">Extracellular matrix</keyword>
<feature type="compositionally biased region" description="Low complexity" evidence="30">
    <location>
        <begin position="156"/>
        <end position="166"/>
    </location>
</feature>
<gene>
    <name evidence="33" type="ORF">NDU88_005278</name>
</gene>
<evidence type="ECO:0000256" key="7">
    <source>
        <dbReference type="ARBA" id="ARBA00004550"/>
    </source>
</evidence>
<evidence type="ECO:0000256" key="2">
    <source>
        <dbReference type="ARBA" id="ARBA00004273"/>
    </source>
</evidence>
<keyword evidence="27" id="KW-0449">Lipoprotein</keyword>
<evidence type="ECO:0000256" key="24">
    <source>
        <dbReference type="ARBA" id="ARBA00023139"/>
    </source>
</evidence>
<proteinExistence type="predicted"/>
<evidence type="ECO:0000256" key="18">
    <source>
        <dbReference type="ARBA" id="ARBA00022837"/>
    </source>
</evidence>
<dbReference type="AlphaFoldDB" id="A0AAV7TAJ6"/>
<evidence type="ECO:0000256" key="31">
    <source>
        <dbReference type="SAM" id="SignalP"/>
    </source>
</evidence>
<keyword evidence="22" id="KW-0496">Mitochondrion</keyword>
<feature type="compositionally biased region" description="Basic and acidic residues" evidence="30">
    <location>
        <begin position="146"/>
        <end position="155"/>
    </location>
</feature>
<protein>
    <recommendedName>
        <fullName evidence="10">Myocilin</fullName>
    </recommendedName>
</protein>
<evidence type="ECO:0000256" key="3">
    <source>
        <dbReference type="ARBA" id="ARBA00004294"/>
    </source>
</evidence>
<keyword evidence="21" id="KW-0969">Cilium</keyword>
<evidence type="ECO:0000256" key="29">
    <source>
        <dbReference type="PROSITE-ProRule" id="PRU00446"/>
    </source>
</evidence>
<dbReference type="GO" id="GO:0005615">
    <property type="term" value="C:extracellular space"/>
    <property type="evidence" value="ECO:0007669"/>
    <property type="project" value="TreeGrafter"/>
</dbReference>
<dbReference type="InterPro" id="IPR050605">
    <property type="entry name" value="Olfactomedin-like_domain"/>
</dbReference>
<evidence type="ECO:0000256" key="28">
    <source>
        <dbReference type="ARBA" id="ARBA00023329"/>
    </source>
</evidence>
<evidence type="ECO:0000256" key="6">
    <source>
        <dbReference type="ARBA" id="ARBA00004541"/>
    </source>
</evidence>
<evidence type="ECO:0000256" key="26">
    <source>
        <dbReference type="ARBA" id="ARBA00023273"/>
    </source>
</evidence>
<evidence type="ECO:0000256" key="12">
    <source>
        <dbReference type="ARBA" id="ARBA00022530"/>
    </source>
</evidence>
<dbReference type="GO" id="GO:0007165">
    <property type="term" value="P:signal transduction"/>
    <property type="evidence" value="ECO:0007669"/>
    <property type="project" value="TreeGrafter"/>
</dbReference>
<keyword evidence="19" id="KW-0333">Golgi apparatus</keyword>
<feature type="chain" id="PRO_5043854739" description="Myocilin" evidence="31">
    <location>
        <begin position="23"/>
        <end position="495"/>
    </location>
</feature>
<evidence type="ECO:0000256" key="30">
    <source>
        <dbReference type="SAM" id="MobiDB-lite"/>
    </source>
</evidence>
<evidence type="ECO:0000256" key="5">
    <source>
        <dbReference type="ARBA" id="ARBA00004498"/>
    </source>
</evidence>
<comment type="caution">
    <text evidence="29">Lacks conserved residue(s) required for the propagation of feature annotation.</text>
</comment>
<evidence type="ECO:0000256" key="9">
    <source>
        <dbReference type="ARBA" id="ARBA00004569"/>
    </source>
</evidence>
<dbReference type="InterPro" id="IPR003112">
    <property type="entry name" value="Olfac-like_dom"/>
</dbReference>
<evidence type="ECO:0000256" key="1">
    <source>
        <dbReference type="ARBA" id="ARBA00004138"/>
    </source>
</evidence>
<evidence type="ECO:0000256" key="27">
    <source>
        <dbReference type="ARBA" id="ARBA00023288"/>
    </source>
</evidence>
<evidence type="ECO:0000313" key="34">
    <source>
        <dbReference type="Proteomes" id="UP001066276"/>
    </source>
</evidence>
<keyword evidence="16" id="KW-0999">Mitochondrion inner membrane</keyword>
<evidence type="ECO:0000256" key="15">
    <source>
        <dbReference type="ARBA" id="ARBA00022787"/>
    </source>
</evidence>
<evidence type="ECO:0000256" key="22">
    <source>
        <dbReference type="ARBA" id="ARBA00023128"/>
    </source>
</evidence>
<dbReference type="GO" id="GO:0005791">
    <property type="term" value="C:rough endoplasmic reticulum"/>
    <property type="evidence" value="ECO:0007669"/>
    <property type="project" value="UniProtKB-SubCell"/>
</dbReference>
<feature type="domain" description="Olfactomedin-like" evidence="32">
    <location>
        <begin position="235"/>
        <end position="494"/>
    </location>
</feature>
<organism evidence="33 34">
    <name type="scientific">Pleurodeles waltl</name>
    <name type="common">Iberian ribbed newt</name>
    <dbReference type="NCBI Taxonomy" id="8319"/>
    <lineage>
        <taxon>Eukaryota</taxon>
        <taxon>Metazoa</taxon>
        <taxon>Chordata</taxon>
        <taxon>Craniata</taxon>
        <taxon>Vertebrata</taxon>
        <taxon>Euteleostomi</taxon>
        <taxon>Amphibia</taxon>
        <taxon>Batrachia</taxon>
        <taxon>Caudata</taxon>
        <taxon>Salamandroidea</taxon>
        <taxon>Salamandridae</taxon>
        <taxon>Pleurodelinae</taxon>
        <taxon>Pleurodeles</taxon>
    </lineage>
</organism>
<keyword evidence="13" id="KW-0479">Metal-binding</keyword>
<feature type="compositionally biased region" description="Polar residues" evidence="30">
    <location>
        <begin position="171"/>
        <end position="186"/>
    </location>
</feature>
<dbReference type="EMBL" id="JANPWB010000007">
    <property type="protein sequence ID" value="KAJ1173446.1"/>
    <property type="molecule type" value="Genomic_DNA"/>
</dbReference>
<dbReference type="GO" id="GO:0001649">
    <property type="term" value="P:osteoblast differentiation"/>
    <property type="evidence" value="ECO:0007669"/>
    <property type="project" value="TreeGrafter"/>
</dbReference>
<evidence type="ECO:0000256" key="16">
    <source>
        <dbReference type="ARBA" id="ARBA00022792"/>
    </source>
</evidence>
<dbReference type="GO" id="GO:0005741">
    <property type="term" value="C:mitochondrial outer membrane"/>
    <property type="evidence" value="ECO:0007669"/>
    <property type="project" value="UniProtKB-SubCell"/>
</dbReference>
<keyword evidence="28" id="KW-0968">Cytoplasmic vesicle</keyword>
<keyword evidence="24" id="KW-0564">Palmitate</keyword>
<evidence type="ECO:0000256" key="14">
    <source>
        <dbReference type="ARBA" id="ARBA00022729"/>
    </source>
</evidence>
<accession>A0AAV7TAJ6</accession>
<keyword evidence="25" id="KW-1015">Disulfide bond</keyword>